<dbReference type="EMBL" id="CP035107">
    <property type="protein sequence ID" value="QAR31149.1"/>
    <property type="molecule type" value="Genomic_DNA"/>
</dbReference>
<evidence type="ECO:0000313" key="2">
    <source>
        <dbReference type="Proteomes" id="UP000287701"/>
    </source>
</evidence>
<proteinExistence type="predicted"/>
<sequence>MTVSFIKQKLEDILITGYTELGEIAYFSPMMWWVYLKTENNYILLTSNDGTISIEEKSSIECNFDIEDGDLFTISSFSKLAYGTISKVDFFYFDDTRIGAIGIGLSNDYILLDAISLNGFDIRQALDRDVVIENRKSMRIVSIE</sequence>
<protein>
    <submittedName>
        <fullName evidence="1">Uncharacterized protein</fullName>
    </submittedName>
</protein>
<accession>A0A3R5UY32</accession>
<dbReference type="RefSeq" id="WP_128501596.1">
    <property type="nucleotide sequence ID" value="NZ_CP035107.1"/>
</dbReference>
<organism evidence="1 2">
    <name type="scientific">Ornithobacterium rhinotracheale</name>
    <dbReference type="NCBI Taxonomy" id="28251"/>
    <lineage>
        <taxon>Bacteria</taxon>
        <taxon>Pseudomonadati</taxon>
        <taxon>Bacteroidota</taxon>
        <taxon>Flavobacteriia</taxon>
        <taxon>Flavobacteriales</taxon>
        <taxon>Weeksellaceae</taxon>
        <taxon>Ornithobacterium</taxon>
    </lineage>
</organism>
<dbReference type="AlphaFoldDB" id="A0A3R5UY32"/>
<name>A0A3R5UY32_ORNRH</name>
<evidence type="ECO:0000313" key="1">
    <source>
        <dbReference type="EMBL" id="QAR31149.1"/>
    </source>
</evidence>
<gene>
    <name evidence="1" type="ORF">EQP59_07290</name>
</gene>
<dbReference type="OrthoDB" id="9992190at2"/>
<dbReference type="Proteomes" id="UP000287701">
    <property type="component" value="Chromosome"/>
</dbReference>
<reference evidence="1 2" key="1">
    <citation type="submission" date="2019-01" db="EMBL/GenBank/DDBJ databases">
        <title>Whole Genome of Ornithobacterium rhinotracheale FARPER-174b.</title>
        <authorList>
            <person name="Tataje-Lavanda L.A."/>
            <person name="Montalvan A."/>
            <person name="Montesinos R."/>
            <person name="Zimic M."/>
            <person name="Fernandez-Sanchez M."/>
            <person name="Fernandez-Diaz M."/>
        </authorList>
    </citation>
    <scope>NUCLEOTIDE SEQUENCE [LARGE SCALE GENOMIC DNA]</scope>
    <source>
        <strain evidence="1 2">FARPER-174b</strain>
    </source>
</reference>